<dbReference type="EMBL" id="QYAC01000003">
    <property type="protein sequence ID" value="MBL3678898.1"/>
    <property type="molecule type" value="Genomic_DNA"/>
</dbReference>
<keyword evidence="2" id="KW-1185">Reference proteome</keyword>
<reference evidence="1 2" key="1">
    <citation type="submission" date="2018-09" db="EMBL/GenBank/DDBJ databases">
        <title>Comparative genomics of Leucobacter spp.</title>
        <authorList>
            <person name="Reis A.C."/>
            <person name="Kolvenbach B.A."/>
            <person name="Corvini P.F.X."/>
            <person name="Nunes O.C."/>
        </authorList>
    </citation>
    <scope>NUCLEOTIDE SEQUENCE [LARGE SCALE GENOMIC DNA]</scope>
    <source>
        <strain evidence="1 2">TAN 31504</strain>
    </source>
</reference>
<evidence type="ECO:0000313" key="2">
    <source>
        <dbReference type="Proteomes" id="UP001645859"/>
    </source>
</evidence>
<name>A0ABS1SEC4_9MICO</name>
<dbReference type="Proteomes" id="UP001645859">
    <property type="component" value="Unassembled WGS sequence"/>
</dbReference>
<gene>
    <name evidence="1" type="ORF">D3230_06260</name>
</gene>
<proteinExistence type="predicted"/>
<sequence>MSDQQTSTCFVNEVSPQLGRRRKHELLVLDRLNEPISCGVVHQREGCQSSSETDGSRIWEILAILQWKLCSNRATPLGFECVQLSLLLSFQFCFCLHRSQSPGRVLLLTQTQIFKVGAADAKHTVRIC</sequence>
<evidence type="ECO:0000313" key="1">
    <source>
        <dbReference type="EMBL" id="MBL3678898.1"/>
    </source>
</evidence>
<comment type="caution">
    <text evidence="1">The sequence shown here is derived from an EMBL/GenBank/DDBJ whole genome shotgun (WGS) entry which is preliminary data.</text>
</comment>
<protein>
    <submittedName>
        <fullName evidence="1">Uncharacterized protein</fullName>
    </submittedName>
</protein>
<organism evidence="1 2">
    <name type="scientific">Leucobacter chromiireducens subsp. solipictus</name>
    <dbReference type="NCBI Taxonomy" id="398235"/>
    <lineage>
        <taxon>Bacteria</taxon>
        <taxon>Bacillati</taxon>
        <taxon>Actinomycetota</taxon>
        <taxon>Actinomycetes</taxon>
        <taxon>Micrococcales</taxon>
        <taxon>Microbacteriaceae</taxon>
        <taxon>Leucobacter</taxon>
    </lineage>
</organism>
<accession>A0ABS1SEC4</accession>